<dbReference type="InterPro" id="IPR014009">
    <property type="entry name" value="PIK_FAT"/>
</dbReference>
<comment type="catalytic activity">
    <reaction evidence="15">
        <text>L-seryl-[protein] + ATP = O-phospho-L-seryl-[protein] + ADP + H(+)</text>
        <dbReference type="Rhea" id="RHEA:17989"/>
        <dbReference type="Rhea" id="RHEA-COMP:9863"/>
        <dbReference type="Rhea" id="RHEA-COMP:11604"/>
        <dbReference type="ChEBI" id="CHEBI:15378"/>
        <dbReference type="ChEBI" id="CHEBI:29999"/>
        <dbReference type="ChEBI" id="CHEBI:30616"/>
        <dbReference type="ChEBI" id="CHEBI:83421"/>
        <dbReference type="ChEBI" id="CHEBI:456216"/>
        <dbReference type="EC" id="2.7.11.1"/>
    </reaction>
</comment>
<dbReference type="InterPro" id="IPR018936">
    <property type="entry name" value="PI3/4_kinase_CS"/>
</dbReference>
<proteinExistence type="inferred from homology"/>
<dbReference type="GO" id="GO:0006325">
    <property type="term" value="P:chromatin organization"/>
    <property type="evidence" value="ECO:0007669"/>
    <property type="project" value="UniProtKB-KW"/>
</dbReference>
<dbReference type="InterPro" id="IPR003152">
    <property type="entry name" value="FATC_dom"/>
</dbReference>
<evidence type="ECO:0000313" key="21">
    <source>
        <dbReference type="EMBL" id="KAF5316748.1"/>
    </source>
</evidence>
<evidence type="ECO:0000256" key="13">
    <source>
        <dbReference type="ARBA" id="ARBA00025079"/>
    </source>
</evidence>
<dbReference type="PROSITE" id="PS50290">
    <property type="entry name" value="PI3_4_KINASE_3"/>
    <property type="match status" value="1"/>
</dbReference>
<dbReference type="GO" id="GO:0006281">
    <property type="term" value="P:DNA repair"/>
    <property type="evidence" value="ECO:0007669"/>
    <property type="project" value="InterPro"/>
</dbReference>
<keyword evidence="6 16" id="KW-0723">Serine/threonine-protein kinase</keyword>
<dbReference type="PANTHER" id="PTHR37079:SF4">
    <property type="entry name" value="SERINE_THREONINE-PROTEIN KINASE ATM"/>
    <property type="match status" value="1"/>
</dbReference>
<comment type="subcellular location">
    <subcellularLocation>
        <location evidence="16">Chromosome</location>
        <location evidence="16">Telomere</location>
    </subcellularLocation>
    <subcellularLocation>
        <location evidence="1 16">Nucleus</location>
    </subcellularLocation>
</comment>
<evidence type="ECO:0000256" key="17">
    <source>
        <dbReference type="SAM" id="MobiDB-lite"/>
    </source>
</evidence>
<dbReference type="Pfam" id="PF02260">
    <property type="entry name" value="FATC"/>
    <property type="match status" value="1"/>
</dbReference>
<evidence type="ECO:0000256" key="16">
    <source>
        <dbReference type="RuleBase" id="RU365027"/>
    </source>
</evidence>
<comment type="caution">
    <text evidence="21">The sequence shown here is derived from an EMBL/GenBank/DDBJ whole genome shotgun (WGS) entry which is preliminary data.</text>
</comment>
<keyword evidence="11 16" id="KW-0067">ATP-binding</keyword>
<accession>A0A8H5B620</accession>
<keyword evidence="9 16" id="KW-0227">DNA damage</keyword>
<dbReference type="InterPro" id="IPR044107">
    <property type="entry name" value="PIKKc_ATM"/>
</dbReference>
<keyword evidence="8 16" id="KW-0547">Nucleotide-binding</keyword>
<keyword evidence="7 16" id="KW-0808">Transferase</keyword>
<feature type="compositionally biased region" description="Acidic residues" evidence="17">
    <location>
        <begin position="186"/>
        <end position="200"/>
    </location>
</feature>
<evidence type="ECO:0000256" key="1">
    <source>
        <dbReference type="ARBA" id="ARBA00004123"/>
    </source>
</evidence>
<evidence type="ECO:0000256" key="8">
    <source>
        <dbReference type="ARBA" id="ARBA00022741"/>
    </source>
</evidence>
<keyword evidence="10 16" id="KW-0418">Kinase</keyword>
<name>A0A8H5B620_9AGAR</name>
<dbReference type="Pfam" id="PF00454">
    <property type="entry name" value="PI3_PI4_kinase"/>
    <property type="match status" value="1"/>
</dbReference>
<feature type="region of interest" description="Disordered" evidence="17">
    <location>
        <begin position="3001"/>
        <end position="3027"/>
    </location>
</feature>
<evidence type="ECO:0000256" key="14">
    <source>
        <dbReference type="ARBA" id="ARBA00047899"/>
    </source>
</evidence>
<dbReference type="SMART" id="SM00146">
    <property type="entry name" value="PI3Kc"/>
    <property type="match status" value="1"/>
</dbReference>
<evidence type="ECO:0000256" key="11">
    <source>
        <dbReference type="ARBA" id="ARBA00022840"/>
    </source>
</evidence>
<comment type="subunit">
    <text evidence="3">Associates with DNA double-strand breaks.</text>
</comment>
<evidence type="ECO:0000256" key="15">
    <source>
        <dbReference type="ARBA" id="ARBA00048679"/>
    </source>
</evidence>
<dbReference type="Proteomes" id="UP000567179">
    <property type="component" value="Unassembled WGS sequence"/>
</dbReference>
<dbReference type="Gene3D" id="1.10.1070.11">
    <property type="entry name" value="Phosphatidylinositol 3-/4-kinase, catalytic domain"/>
    <property type="match status" value="1"/>
</dbReference>
<evidence type="ECO:0000256" key="3">
    <source>
        <dbReference type="ARBA" id="ARBA00011370"/>
    </source>
</evidence>
<feature type="compositionally biased region" description="Pro residues" evidence="17">
    <location>
        <begin position="3013"/>
        <end position="3022"/>
    </location>
</feature>
<protein>
    <recommendedName>
        <fullName evidence="5 16">Serine/threonine-protein kinase Tel1</fullName>
        <ecNumber evidence="4 16">2.7.11.1</ecNumber>
    </recommendedName>
</protein>
<dbReference type="PROSITE" id="PS51189">
    <property type="entry name" value="FAT"/>
    <property type="match status" value="1"/>
</dbReference>
<keyword evidence="22" id="KW-1185">Reference proteome</keyword>
<evidence type="ECO:0000256" key="7">
    <source>
        <dbReference type="ARBA" id="ARBA00022679"/>
    </source>
</evidence>
<sequence>MENVKSIINNLASDKIKEREGALKTLREVFSRDSVVANFNVGKDGRSKPMVWLTIFQALFTSVAKEKVAITKKASAKGGTTSTTAALRRLTEAASAVRWLIERTVHLLNKKVITALVTHLSQMLSVDRSPLSQLFQPVALDYAKSLKCLLSFRPHLEHLDDSLWVKLAEVSFNVVLEEPINTHFDPDDDEDDGPEADSDMYVDDDILANDSDDALHGGTSSRGTKRSCRDPTLSPRKKAKRNRIITMTVEQVEFASLLPTLIGSPVAPIIAEDFPHIASAILSRLQRFLELYPADSSLLHDYLATLKHTLNHLSLNKKFEVERFARFSWDALVGLWGTKDKRMKEDLVIVLRQLFEFVVCPEFGEGSDLPKLPHFDRVEGIGRLWQVLNGEADSKWGMEGLQLESLRLENLDKGRYGRNYKHPFTANTFRSGQSFDSNQALSWCILELQADCAAQLFRLSESMQNVISPGRAIRKEVKRSKLESPITSLLRSIQHGSSSRALCHHLQSLLFFIDRHWSLLHDSLKQDVIDVLLQYVAYSDPVVQSWAFLSFAAVAHAEGTKTSTKRPDGPDVLDSAIWESIWTHSVRRANAPTTCRAACHASQTILSSLISRSAGNSGTILSTPRILGEIETLTKDMDVQGPSYPYDSVCIFLSHCLQIASQDARLYRMRLEDKVLTWLIDSWKVVTGRARMAPYLIGDILLLLETICSFSKRAEPLAWPSIPDCQIVDSVVEETKVKVIQDFVLYARIPPFSRHSDFSTKSSVRSSPPGEIAVDIDKIDLIAPRPKERKISSFLSRSLESFLLEAETIQGHPRAETCRQHLDVAVTAALFEALLVTNGINCNRTVLQTAGKVITSCMNLLVGRQWSHLEKLLVAQGLEPLIYDEEMPDEGLFSEAMSQPGPDSGIKQQTLRRLVANMSSEKDARATARLALLQTIWQNVEMQDSLRSVLSSARGILAQLLGVKSSRSNPSNMDVDDKDGFAPIRTSLQESSTAVRDGDSGMCTQHLLRICIGLSACGPFLQSPSSEPTRDKELFDLIISTAGDRPTIFRLAFPILLHAVRRGIVTLSARNIEKFLEEFGDLLKQYAFSRSEDFQKLLVGLLTVCLRFCNLDEADARDVDHQFNDLCAWIFEVLRSKKFRSWSLRDDLGRFLLAYLTTFPSERPSAHLRRRIDTSKIDEEAGDEDVSSQNAKEDPSGIRELGLPTALILGLNEDVDMRVRFRAAVINAHLYSFITEEDFPAITLYNHMRQKYTTVLENYEHMLTRMLSLGNIMITSSAVRRGPYWHLLETCAYSQQYSTHIEAILNGVSERLGFSSLSVIFESYASQIAYSMSQQGLDFSTFPPHLLGYRDKAQSAEAAFRPCASVNVWTGHRLNFDKHCRILGKTTLQGLEIWFGDIVGYGLLLQIEDRSPDDIWSLLQEEMKPLENFEANFQENVDSAIVMVLRCLGDQDFRKGGNVAAVLSGISPDVLSAFKQLNIHRASETTNLHTPNLPNYPAQVIIQSLQWVSSRSSSGFGRATTLHIVQELMNSVHQTPLVNEQHRLVTAMTMWLAYRIEDLEDMTIMRALLNGATLMMSQPDLARSAQSILEFCFKRYRSSKPKDPYARTPTLPDVLLRICCTAQDYSSCSDQQLAKTGVDLLGWIDRQVQLFAESPSFQGIVQKVLAAWPLSITDSHPLAGLYNGITMHSLTSVLEDHHITSNKFRLVQRIYENAAEFEGGEDEYANIYFWRLKECMPSSSHLHERDITAFIGLLYINRGNIATYNPERPDLNLPRLRHRRLVKLNAAAQDVKCISNSQDAITTGLLVMLEGSNPLSVANAYHTLRLIFAALADNSTARTIPTLPTEYHADVSLLKSYKRTPLHRSAVVEMRDALKGDEYQTSVDNFRKWISLITVLFCDALSSIDSFYGQLNSIIVSRETFAEEVMPILVQTLLQLEKEKRFTGLRYTLHDILSDYFESVLQSGVADLSCIRSIVDLVLHLRYFAPRSSDMLAYNKWLRIDYVLLARSAILCGAYTTALLFVEIALEDSKNSASSVEQVLYEIYAHIGEPDGFYGIHTDDLQQFLVKRYHHERQWDKAFRFHGASLEAGNLGKAGTEGLVKSFHHFGFDHLAMDTLRNIAQDSSDTGPSPSTNYRLGWRTETWDLPIQSAASPGAPLYSALRAIYRERDPSSLQDVVQAALTSEMDYLRALGSENLAEIRVVSQELMSLREVLRWTDKTFQKNVASYHLEPSNCQDLLRIDPDFSFADLESIMATRLSLIRSLRQKEERQQLGKFVPTSVRNLKSIEKSCLLSLSQAARMAGQTQIALNSVIRAQQLDDRPSFEVSEEFANVLWLQKEEPLAVRYLKALVDSDDAGTDAPVDRSRKAIWLSRLGTWAAEACIEKPSEISTRYFDRSIALLENIKNDGLYDSSLATIYRECAMFAERQYHSISRSPDALRWKVYVDRKRQEIELRDKDIGSQNEGHRKERLKHEQLKARKLLTEDSELFGKHNVLRDTLLKQAIEMHSRCLEASDSFDNDSVTRFCSLWFATFDDDSISDAVKAGLSRIPSRKLIMLAHQLTARVSVSPSSCLHPSQENLQNTVIRMCQDHPFHILYQVYCLSDHAPSSNARRQSGRHSQTSTQTERGTAASNILDRLRVDDTTGQRVCDIEKLCDAYLEWAKFPITNNPQYKTPTRQKEKMPFPIPKALKILTIKNLRVPVTTVHTLLDPTLKYEDCVWVQGYKPSFDTAGGINLPKISLCVGSDGQNYKQLFKGEGNDDLRQDAVMEQVFELVNSLLKQDRETSRRKLKVRDYKVIPLASQAGVLEFVGNTAPLKQWLNAKHSAYRPGDWKPIEAQNHIATVQKKKLNQDKQIEAFVKVRENFKPVMRHYFTEKHKTPITWFQMRLQYTRSVATNSIVGHILGLGDRHTSNILLDNATGEVVHIDLGIAFDQGKLLGVPEKVPFRMTADIVDGMGPSGTSGVFQRCAEETLRVLRDESEVILTVLEVFKHDPLHSWTASEVRVKHAQGDAPGPAPSLPSPSPTTTGGFTDILSGIPGTNNAFPFLKGIGIDMTSGQADEAADRALSSVARKLDKSLSVESTVLELLAEATDITNLATIFYGWGAHL</sequence>
<dbReference type="CDD" id="cd05171">
    <property type="entry name" value="PIKKc_ATM"/>
    <property type="match status" value="1"/>
</dbReference>
<comment type="similarity">
    <text evidence="2 16">Belongs to the PI3/PI4-kinase family. ATM subfamily.</text>
</comment>
<dbReference type="InterPro" id="IPR036940">
    <property type="entry name" value="PI3/4_kinase_cat_sf"/>
</dbReference>
<dbReference type="OrthoDB" id="381190at2759"/>
<dbReference type="GO" id="GO:0004674">
    <property type="term" value="F:protein serine/threonine kinase activity"/>
    <property type="evidence" value="ECO:0007669"/>
    <property type="project" value="UniProtKB-KW"/>
</dbReference>
<evidence type="ECO:0000256" key="10">
    <source>
        <dbReference type="ARBA" id="ARBA00022777"/>
    </source>
</evidence>
<dbReference type="GO" id="GO:0005524">
    <property type="term" value="F:ATP binding"/>
    <property type="evidence" value="ECO:0007669"/>
    <property type="project" value="UniProtKB-KW"/>
</dbReference>
<comment type="function">
    <text evidence="13 16">Serine/threonine protein kinase which activates checkpoint signaling upon genotoxic stresses such as ionizing radiation (IR), ultraviolet light (UV), or DNA replication stalling, thereby acting as a DNA damage sensor. Recognizes the substrate consensus sequence [ST]-Q. Phosphorylates histone H2A to form H2AS128ph (gamma-H2A) at sites of DNA damage, involved in the regulation of DNA damage response mechanism. Required for the control of telomere length and genome stability.</text>
</comment>
<keyword evidence="16" id="KW-0156">Chromatin regulator</keyword>
<dbReference type="EMBL" id="JAACJJ010000042">
    <property type="protein sequence ID" value="KAF5316748.1"/>
    <property type="molecule type" value="Genomic_DNA"/>
</dbReference>
<dbReference type="GO" id="GO:0000781">
    <property type="term" value="C:chromosome, telomeric region"/>
    <property type="evidence" value="ECO:0007669"/>
    <property type="project" value="UniProtKB-SubCell"/>
</dbReference>
<dbReference type="PROSITE" id="PS00916">
    <property type="entry name" value="PI3_4_KINASE_2"/>
    <property type="match status" value="1"/>
</dbReference>
<organism evidence="21 22">
    <name type="scientific">Psilocybe cf. subviscida</name>
    <dbReference type="NCBI Taxonomy" id="2480587"/>
    <lineage>
        <taxon>Eukaryota</taxon>
        <taxon>Fungi</taxon>
        <taxon>Dikarya</taxon>
        <taxon>Basidiomycota</taxon>
        <taxon>Agaricomycotina</taxon>
        <taxon>Agaricomycetes</taxon>
        <taxon>Agaricomycetidae</taxon>
        <taxon>Agaricales</taxon>
        <taxon>Agaricineae</taxon>
        <taxon>Strophariaceae</taxon>
        <taxon>Psilocybe</taxon>
    </lineage>
</organism>
<dbReference type="InterPro" id="IPR038980">
    <property type="entry name" value="ATM_plant"/>
</dbReference>
<dbReference type="Pfam" id="PF11640">
    <property type="entry name" value="TAN"/>
    <property type="match status" value="1"/>
</dbReference>
<evidence type="ECO:0000256" key="9">
    <source>
        <dbReference type="ARBA" id="ARBA00022763"/>
    </source>
</evidence>
<feature type="domain" description="PI3K/PI4K catalytic" evidence="18">
    <location>
        <begin position="2723"/>
        <end position="3041"/>
    </location>
</feature>
<evidence type="ECO:0000256" key="6">
    <source>
        <dbReference type="ARBA" id="ARBA00022527"/>
    </source>
</evidence>
<evidence type="ECO:0000259" key="18">
    <source>
        <dbReference type="PROSITE" id="PS50290"/>
    </source>
</evidence>
<dbReference type="SMART" id="SM01342">
    <property type="entry name" value="TAN"/>
    <property type="match status" value="1"/>
</dbReference>
<feature type="domain" description="FATC" evidence="20">
    <location>
        <begin position="3075"/>
        <end position="3107"/>
    </location>
</feature>
<dbReference type="PANTHER" id="PTHR37079">
    <property type="entry name" value="SERINE/THREONINE-PROTEIN KINASE ATM"/>
    <property type="match status" value="1"/>
</dbReference>
<dbReference type="SMART" id="SM01343">
    <property type="entry name" value="FATC"/>
    <property type="match status" value="1"/>
</dbReference>
<evidence type="ECO:0000313" key="22">
    <source>
        <dbReference type="Proteomes" id="UP000567179"/>
    </source>
</evidence>
<dbReference type="InterPro" id="IPR000403">
    <property type="entry name" value="PI3/4_kinase_cat_dom"/>
</dbReference>
<evidence type="ECO:0000259" key="20">
    <source>
        <dbReference type="PROSITE" id="PS51190"/>
    </source>
</evidence>
<feature type="region of interest" description="Disordered" evidence="17">
    <location>
        <begin position="211"/>
        <end position="240"/>
    </location>
</feature>
<dbReference type="InterPro" id="IPR011009">
    <property type="entry name" value="Kinase-like_dom_sf"/>
</dbReference>
<keyword evidence="16" id="KW-0779">Telomere</keyword>
<dbReference type="Gene3D" id="3.30.1010.10">
    <property type="entry name" value="Phosphatidylinositol 3-kinase Catalytic Subunit, Chain A, domain 4"/>
    <property type="match status" value="1"/>
</dbReference>
<evidence type="ECO:0000256" key="2">
    <source>
        <dbReference type="ARBA" id="ARBA00010769"/>
    </source>
</evidence>
<dbReference type="GO" id="GO:0005634">
    <property type="term" value="C:nucleus"/>
    <property type="evidence" value="ECO:0007669"/>
    <property type="project" value="UniProtKB-SubCell"/>
</dbReference>
<feature type="domain" description="FAT" evidence="19">
    <location>
        <begin position="2004"/>
        <end position="2604"/>
    </location>
</feature>
<evidence type="ECO:0000256" key="5">
    <source>
        <dbReference type="ARBA" id="ARBA00014619"/>
    </source>
</evidence>
<dbReference type="InterPro" id="IPR016024">
    <property type="entry name" value="ARM-type_fold"/>
</dbReference>
<dbReference type="InterPro" id="IPR021668">
    <property type="entry name" value="TAN"/>
</dbReference>
<dbReference type="PROSITE" id="PS51190">
    <property type="entry name" value="FATC"/>
    <property type="match status" value="1"/>
</dbReference>
<evidence type="ECO:0000256" key="4">
    <source>
        <dbReference type="ARBA" id="ARBA00012513"/>
    </source>
</evidence>
<gene>
    <name evidence="21" type="ORF">D9619_006481</name>
</gene>
<evidence type="ECO:0000259" key="19">
    <source>
        <dbReference type="PROSITE" id="PS51189"/>
    </source>
</evidence>
<dbReference type="SUPFAM" id="SSF56112">
    <property type="entry name" value="Protein kinase-like (PK-like)"/>
    <property type="match status" value="1"/>
</dbReference>
<feature type="region of interest" description="Disordered" evidence="17">
    <location>
        <begin position="2607"/>
        <end position="2629"/>
    </location>
</feature>
<keyword evidence="16" id="KW-0158">Chromosome</keyword>
<reference evidence="21 22" key="1">
    <citation type="journal article" date="2020" name="ISME J.">
        <title>Uncovering the hidden diversity of litter-decomposition mechanisms in mushroom-forming fungi.</title>
        <authorList>
            <person name="Floudas D."/>
            <person name="Bentzer J."/>
            <person name="Ahren D."/>
            <person name="Johansson T."/>
            <person name="Persson P."/>
            <person name="Tunlid A."/>
        </authorList>
    </citation>
    <scope>NUCLEOTIDE SEQUENCE [LARGE SCALE GENOMIC DNA]</scope>
    <source>
        <strain evidence="21 22">CBS 101986</strain>
    </source>
</reference>
<dbReference type="SUPFAM" id="SSF48371">
    <property type="entry name" value="ARM repeat"/>
    <property type="match status" value="2"/>
</dbReference>
<keyword evidence="12 16" id="KW-0539">Nucleus</keyword>
<comment type="catalytic activity">
    <reaction evidence="14 16">
        <text>L-threonyl-[protein] + ATP = O-phospho-L-threonyl-[protein] + ADP + H(+)</text>
        <dbReference type="Rhea" id="RHEA:46608"/>
        <dbReference type="Rhea" id="RHEA-COMP:11060"/>
        <dbReference type="Rhea" id="RHEA-COMP:11605"/>
        <dbReference type="ChEBI" id="CHEBI:15378"/>
        <dbReference type="ChEBI" id="CHEBI:30013"/>
        <dbReference type="ChEBI" id="CHEBI:30616"/>
        <dbReference type="ChEBI" id="CHEBI:61977"/>
        <dbReference type="ChEBI" id="CHEBI:456216"/>
        <dbReference type="EC" id="2.7.11.1"/>
    </reaction>
</comment>
<dbReference type="GO" id="GO:0035556">
    <property type="term" value="P:intracellular signal transduction"/>
    <property type="evidence" value="ECO:0007669"/>
    <property type="project" value="UniProtKB-ARBA"/>
</dbReference>
<evidence type="ECO:0000256" key="12">
    <source>
        <dbReference type="ARBA" id="ARBA00023242"/>
    </source>
</evidence>
<feature type="region of interest" description="Disordered" evidence="17">
    <location>
        <begin position="181"/>
        <end position="200"/>
    </location>
</feature>
<dbReference type="EC" id="2.7.11.1" evidence="4 16"/>